<proteinExistence type="predicted"/>
<dbReference type="Proteomes" id="UP001596058">
    <property type="component" value="Unassembled WGS sequence"/>
</dbReference>
<protein>
    <submittedName>
        <fullName evidence="1">YbaB/EbfC family nucleoid-associated protein</fullName>
    </submittedName>
</protein>
<dbReference type="RefSeq" id="WP_379512297.1">
    <property type="nucleotide sequence ID" value="NZ_JBHSPA010000005.1"/>
</dbReference>
<dbReference type="Pfam" id="PF02575">
    <property type="entry name" value="YbaB_DNA_bd"/>
    <property type="match status" value="1"/>
</dbReference>
<comment type="caution">
    <text evidence="1">The sequence shown here is derived from an EMBL/GenBank/DDBJ whole genome shotgun (WGS) entry which is preliminary data.</text>
</comment>
<organism evidence="1 2">
    <name type="scientific">Nonomuraea insulae</name>
    <dbReference type="NCBI Taxonomy" id="1616787"/>
    <lineage>
        <taxon>Bacteria</taxon>
        <taxon>Bacillati</taxon>
        <taxon>Actinomycetota</taxon>
        <taxon>Actinomycetes</taxon>
        <taxon>Streptosporangiales</taxon>
        <taxon>Streptosporangiaceae</taxon>
        <taxon>Nonomuraea</taxon>
    </lineage>
</organism>
<dbReference type="SUPFAM" id="SSF82607">
    <property type="entry name" value="YbaB-like"/>
    <property type="match status" value="1"/>
</dbReference>
<dbReference type="Gene3D" id="3.30.1310.10">
    <property type="entry name" value="Nucleoid-associated protein YbaB-like domain"/>
    <property type="match status" value="1"/>
</dbReference>
<dbReference type="InterPro" id="IPR004401">
    <property type="entry name" value="YbaB/EbfC"/>
</dbReference>
<gene>
    <name evidence="1" type="ORF">ACFPZ3_02675</name>
</gene>
<reference evidence="2" key="1">
    <citation type="journal article" date="2019" name="Int. J. Syst. Evol. Microbiol.">
        <title>The Global Catalogue of Microorganisms (GCM) 10K type strain sequencing project: providing services to taxonomists for standard genome sequencing and annotation.</title>
        <authorList>
            <consortium name="The Broad Institute Genomics Platform"/>
            <consortium name="The Broad Institute Genome Sequencing Center for Infectious Disease"/>
            <person name="Wu L."/>
            <person name="Ma J."/>
        </authorList>
    </citation>
    <scope>NUCLEOTIDE SEQUENCE [LARGE SCALE GENOMIC DNA]</scope>
    <source>
        <strain evidence="2">CCUG 53903</strain>
    </source>
</reference>
<keyword evidence="2" id="KW-1185">Reference proteome</keyword>
<accession>A0ABW1CAU9</accession>
<dbReference type="EMBL" id="JBHSPA010000005">
    <property type="protein sequence ID" value="MFC5822751.1"/>
    <property type="molecule type" value="Genomic_DNA"/>
</dbReference>
<evidence type="ECO:0000313" key="1">
    <source>
        <dbReference type="EMBL" id="MFC5822751.1"/>
    </source>
</evidence>
<dbReference type="InterPro" id="IPR036894">
    <property type="entry name" value="YbaB-like_sf"/>
</dbReference>
<sequence length="133" mass="14493">MSWPAPDQDSLYFDQVLQQTRDAMRHLRTAKHLIGQIEGTGEAADGLIQVTTDAGGALRRIDLNPRVLRLAPAVIGREVTKAIQAAQDDSARRAKEIVDGVAPYVGALPEPLDETFVQHRVEAAMRDMHSGGL</sequence>
<evidence type="ECO:0000313" key="2">
    <source>
        <dbReference type="Proteomes" id="UP001596058"/>
    </source>
</evidence>
<name>A0ABW1CAU9_9ACTN</name>